<evidence type="ECO:0000313" key="15">
    <source>
        <dbReference type="EMBL" id="RQH18465.1"/>
    </source>
</evidence>
<dbReference type="InterPro" id="IPR004358">
    <property type="entry name" value="Sig_transdc_His_kin-like_C"/>
</dbReference>
<evidence type="ECO:0000256" key="4">
    <source>
        <dbReference type="ARBA" id="ARBA00022475"/>
    </source>
</evidence>
<comment type="catalytic activity">
    <reaction evidence="1">
        <text>ATP + protein L-histidine = ADP + protein N-phospho-L-histidine.</text>
        <dbReference type="EC" id="2.7.13.3"/>
    </reaction>
</comment>
<dbReference type="InterPro" id="IPR005467">
    <property type="entry name" value="His_kinase_dom"/>
</dbReference>
<dbReference type="CDD" id="cd00082">
    <property type="entry name" value="HisKA"/>
    <property type="match status" value="1"/>
</dbReference>
<dbReference type="Proteomes" id="UP000269154">
    <property type="component" value="Unassembled WGS sequence"/>
</dbReference>
<evidence type="ECO:0000256" key="11">
    <source>
        <dbReference type="ARBA" id="ARBA00023136"/>
    </source>
</evidence>
<evidence type="ECO:0000256" key="6">
    <source>
        <dbReference type="ARBA" id="ARBA00022679"/>
    </source>
</evidence>
<dbReference type="PANTHER" id="PTHR43547:SF2">
    <property type="entry name" value="HYBRID SIGNAL TRANSDUCTION HISTIDINE KINASE C"/>
    <property type="match status" value="1"/>
</dbReference>
<dbReference type="PRINTS" id="PR00344">
    <property type="entry name" value="BCTRLSENSOR"/>
</dbReference>
<dbReference type="Pfam" id="PF02518">
    <property type="entry name" value="HATPase_c"/>
    <property type="match status" value="1"/>
</dbReference>
<dbReference type="InterPro" id="IPR001789">
    <property type="entry name" value="Sig_transdc_resp-reg_receiver"/>
</dbReference>
<evidence type="ECO:0000256" key="10">
    <source>
        <dbReference type="ARBA" id="ARBA00023012"/>
    </source>
</evidence>
<evidence type="ECO:0000313" key="16">
    <source>
        <dbReference type="Proteomes" id="UP000269154"/>
    </source>
</evidence>
<dbReference type="Gene3D" id="1.10.287.130">
    <property type="match status" value="1"/>
</dbReference>
<evidence type="ECO:0000256" key="3">
    <source>
        <dbReference type="ARBA" id="ARBA00012438"/>
    </source>
</evidence>
<dbReference type="Gene3D" id="3.30.565.10">
    <property type="entry name" value="Histidine kinase-like ATPase, C-terminal domain"/>
    <property type="match status" value="1"/>
</dbReference>
<keyword evidence="7" id="KW-0547">Nucleotide-binding</keyword>
<dbReference type="Pfam" id="PF00512">
    <property type="entry name" value="HisKA"/>
    <property type="match status" value="1"/>
</dbReference>
<dbReference type="SUPFAM" id="SSF55874">
    <property type="entry name" value="ATPase domain of HSP90 chaperone/DNA topoisomerase II/histidine kinase"/>
    <property type="match status" value="1"/>
</dbReference>
<dbReference type="InterPro" id="IPR003661">
    <property type="entry name" value="HisK_dim/P_dom"/>
</dbReference>
<dbReference type="FunFam" id="3.30.565.10:FF:000023">
    <property type="entry name" value="PAS domain-containing sensor histidine kinase"/>
    <property type="match status" value="1"/>
</dbReference>
<proteinExistence type="predicted"/>
<feature type="domain" description="Histidine kinase" evidence="13">
    <location>
        <begin position="1"/>
        <end position="201"/>
    </location>
</feature>
<organism evidence="15 16">
    <name type="scientific">Okeania hirsuta</name>
    <dbReference type="NCBI Taxonomy" id="1458930"/>
    <lineage>
        <taxon>Bacteria</taxon>
        <taxon>Bacillati</taxon>
        <taxon>Cyanobacteriota</taxon>
        <taxon>Cyanophyceae</taxon>
        <taxon>Oscillatoriophycideae</taxon>
        <taxon>Oscillatoriales</taxon>
        <taxon>Microcoleaceae</taxon>
        <taxon>Okeania</taxon>
    </lineage>
</organism>
<dbReference type="RefSeq" id="WP_124155808.1">
    <property type="nucleotide sequence ID" value="NZ_CAWOLW010000415.1"/>
</dbReference>
<dbReference type="OrthoDB" id="500345at2"/>
<dbReference type="EC" id="2.7.13.3" evidence="3"/>
<dbReference type="PROSITE" id="PS50110">
    <property type="entry name" value="RESPONSE_REGULATORY"/>
    <property type="match status" value="1"/>
</dbReference>
<dbReference type="PROSITE" id="PS50109">
    <property type="entry name" value="HIS_KIN"/>
    <property type="match status" value="1"/>
</dbReference>
<dbReference type="EMBL" id="RCBY01000472">
    <property type="protein sequence ID" value="RQH18465.1"/>
    <property type="molecule type" value="Genomic_DNA"/>
</dbReference>
<keyword evidence="8" id="KW-0418">Kinase</keyword>
<dbReference type="SMART" id="SM00387">
    <property type="entry name" value="HATPase_c"/>
    <property type="match status" value="1"/>
</dbReference>
<evidence type="ECO:0000256" key="2">
    <source>
        <dbReference type="ARBA" id="ARBA00004236"/>
    </source>
</evidence>
<evidence type="ECO:0000256" key="5">
    <source>
        <dbReference type="ARBA" id="ARBA00022553"/>
    </source>
</evidence>
<dbReference type="InterPro" id="IPR003594">
    <property type="entry name" value="HATPase_dom"/>
</dbReference>
<evidence type="ECO:0000256" key="1">
    <source>
        <dbReference type="ARBA" id="ARBA00000085"/>
    </source>
</evidence>
<reference evidence="15 16" key="1">
    <citation type="journal article" date="2018" name="ACS Chem. Biol.">
        <title>Ketoreductase domain dysfunction expands chemodiversity: malyngamide biosynthesis in the cyanobacterium Okeania hirsuta.</title>
        <authorList>
            <person name="Moss N.A."/>
            <person name="Leao T."/>
            <person name="Rankin M."/>
            <person name="McCullough T.M."/>
            <person name="Qu P."/>
            <person name="Korobeynikov A."/>
            <person name="Smith J.L."/>
            <person name="Gerwick L."/>
            <person name="Gerwick W.H."/>
        </authorList>
    </citation>
    <scope>NUCLEOTIDE SEQUENCE [LARGE SCALE GENOMIC DNA]</scope>
    <source>
        <strain evidence="15 16">PAB10Feb10-1</strain>
    </source>
</reference>
<keyword evidence="11" id="KW-0472">Membrane</keyword>
<keyword evidence="4" id="KW-1003">Cell membrane</keyword>
<keyword evidence="10" id="KW-0902">Two-component regulatory system</keyword>
<comment type="caution">
    <text evidence="15">The sequence shown here is derived from an EMBL/GenBank/DDBJ whole genome shotgun (WGS) entry which is preliminary data.</text>
</comment>
<keyword evidence="6" id="KW-0808">Transferase</keyword>
<dbReference type="Gene3D" id="3.40.50.2300">
    <property type="match status" value="1"/>
</dbReference>
<dbReference type="PANTHER" id="PTHR43547">
    <property type="entry name" value="TWO-COMPONENT HISTIDINE KINASE"/>
    <property type="match status" value="1"/>
</dbReference>
<dbReference type="GO" id="GO:0005524">
    <property type="term" value="F:ATP binding"/>
    <property type="evidence" value="ECO:0007669"/>
    <property type="project" value="UniProtKB-KW"/>
</dbReference>
<feature type="domain" description="Response regulatory" evidence="14">
    <location>
        <begin position="225"/>
        <end position="341"/>
    </location>
</feature>
<sequence length="343" mass="38194">RGAKTIPIQKQRDYLQIIHDSGEHLLELINDILDLSQVEAGKAVLNIGDFSLSKLSYELWQTFREKAEKNEVKLTLEQTINPQLDLFTADQRRVKQILFNLLSNGIKFTPSGGSVILKVIRDKNTAIFQVEDTGIGISEEQKPLLFNKFQQLDSPYNRQQSGTGLGLALTKQLVELHGGIVEVESAIDFGSTFTVKLPAQPLTLKNEELKQKEENSPNILSLQGSVVLIEQEEDVATVICDILTAAGLKVVWIIEGSTAVEQTILLQPLAVIVDMQLPGMDGVEIIQQLRTTNSSENPKILALTTFDQQIDMEYCYTVGADECLTKPINLEYLLSKMIDLLTK</sequence>
<dbReference type="AlphaFoldDB" id="A0A3N6NMV5"/>
<evidence type="ECO:0000256" key="9">
    <source>
        <dbReference type="ARBA" id="ARBA00022840"/>
    </source>
</evidence>
<dbReference type="InterPro" id="IPR011006">
    <property type="entry name" value="CheY-like_superfamily"/>
</dbReference>
<feature type="non-terminal residue" evidence="15">
    <location>
        <position position="1"/>
    </location>
</feature>
<dbReference type="GO" id="GO:0000155">
    <property type="term" value="F:phosphorelay sensor kinase activity"/>
    <property type="evidence" value="ECO:0007669"/>
    <property type="project" value="InterPro"/>
</dbReference>
<evidence type="ECO:0000259" key="13">
    <source>
        <dbReference type="PROSITE" id="PS50109"/>
    </source>
</evidence>
<comment type="subcellular location">
    <subcellularLocation>
        <location evidence="2">Cell membrane</location>
    </subcellularLocation>
</comment>
<evidence type="ECO:0000256" key="7">
    <source>
        <dbReference type="ARBA" id="ARBA00022741"/>
    </source>
</evidence>
<keyword evidence="9" id="KW-0067">ATP-binding</keyword>
<dbReference type="SMART" id="SM00448">
    <property type="entry name" value="REC"/>
    <property type="match status" value="1"/>
</dbReference>
<evidence type="ECO:0000259" key="14">
    <source>
        <dbReference type="PROSITE" id="PS50110"/>
    </source>
</evidence>
<dbReference type="SUPFAM" id="SSF52172">
    <property type="entry name" value="CheY-like"/>
    <property type="match status" value="1"/>
</dbReference>
<gene>
    <name evidence="15" type="ORF">D5R40_32960</name>
</gene>
<accession>A0A3N6NMV5</accession>
<protein>
    <recommendedName>
        <fullName evidence="3">histidine kinase</fullName>
        <ecNumber evidence="3">2.7.13.3</ecNumber>
    </recommendedName>
</protein>
<name>A0A3N6NMV5_9CYAN</name>
<dbReference type="InterPro" id="IPR036890">
    <property type="entry name" value="HATPase_C_sf"/>
</dbReference>
<keyword evidence="5 12" id="KW-0597">Phosphoprotein</keyword>
<dbReference type="CDD" id="cd16922">
    <property type="entry name" value="HATPase_EvgS-ArcB-TorS-like"/>
    <property type="match status" value="1"/>
</dbReference>
<dbReference type="Pfam" id="PF00072">
    <property type="entry name" value="Response_reg"/>
    <property type="match status" value="1"/>
</dbReference>
<keyword evidence="16" id="KW-1185">Reference proteome</keyword>
<evidence type="ECO:0000256" key="8">
    <source>
        <dbReference type="ARBA" id="ARBA00022777"/>
    </source>
</evidence>
<evidence type="ECO:0000256" key="12">
    <source>
        <dbReference type="PROSITE-ProRule" id="PRU00169"/>
    </source>
</evidence>
<feature type="modified residue" description="4-aspartylphosphate" evidence="12">
    <location>
        <position position="274"/>
    </location>
</feature>
<dbReference type="GO" id="GO:0005886">
    <property type="term" value="C:plasma membrane"/>
    <property type="evidence" value="ECO:0007669"/>
    <property type="project" value="UniProtKB-SubCell"/>
</dbReference>